<evidence type="ECO:0000313" key="2">
    <source>
        <dbReference type="Proteomes" id="UP001054252"/>
    </source>
</evidence>
<dbReference type="AlphaFoldDB" id="A0AAV5HU25"/>
<sequence length="149" mass="16810">MAYFFSPLSSFFSSPFLLLSSRCNSRGKKKKETQPCLEETGRELGVGLLFLSKNLIWNPEIFPPCWKSRICFAPPFLTAGCPCCGCKFWAFLELPPASSSPCSSDFACWILVLDRPVSLVRELSARFYGVNSRFYASEVSKFMVMPVLF</sequence>
<dbReference type="EMBL" id="BPVZ01000003">
    <property type="protein sequence ID" value="GKU89626.1"/>
    <property type="molecule type" value="Genomic_DNA"/>
</dbReference>
<name>A0AAV5HU25_9ROSI</name>
<keyword evidence="2" id="KW-1185">Reference proteome</keyword>
<proteinExistence type="predicted"/>
<comment type="caution">
    <text evidence="1">The sequence shown here is derived from an EMBL/GenBank/DDBJ whole genome shotgun (WGS) entry which is preliminary data.</text>
</comment>
<dbReference type="Proteomes" id="UP001054252">
    <property type="component" value="Unassembled WGS sequence"/>
</dbReference>
<gene>
    <name evidence="1" type="ORF">SLEP1_g3741</name>
</gene>
<protein>
    <submittedName>
        <fullName evidence="1">Uncharacterized protein</fullName>
    </submittedName>
</protein>
<accession>A0AAV5HU25</accession>
<organism evidence="1 2">
    <name type="scientific">Rubroshorea leprosula</name>
    <dbReference type="NCBI Taxonomy" id="152421"/>
    <lineage>
        <taxon>Eukaryota</taxon>
        <taxon>Viridiplantae</taxon>
        <taxon>Streptophyta</taxon>
        <taxon>Embryophyta</taxon>
        <taxon>Tracheophyta</taxon>
        <taxon>Spermatophyta</taxon>
        <taxon>Magnoliopsida</taxon>
        <taxon>eudicotyledons</taxon>
        <taxon>Gunneridae</taxon>
        <taxon>Pentapetalae</taxon>
        <taxon>rosids</taxon>
        <taxon>malvids</taxon>
        <taxon>Malvales</taxon>
        <taxon>Dipterocarpaceae</taxon>
        <taxon>Rubroshorea</taxon>
    </lineage>
</organism>
<reference evidence="1 2" key="1">
    <citation type="journal article" date="2021" name="Commun. Biol.">
        <title>The genome of Shorea leprosula (Dipterocarpaceae) highlights the ecological relevance of drought in aseasonal tropical rainforests.</title>
        <authorList>
            <person name="Ng K.K.S."/>
            <person name="Kobayashi M.J."/>
            <person name="Fawcett J.A."/>
            <person name="Hatakeyama M."/>
            <person name="Paape T."/>
            <person name="Ng C.H."/>
            <person name="Ang C.C."/>
            <person name="Tnah L.H."/>
            <person name="Lee C.T."/>
            <person name="Nishiyama T."/>
            <person name="Sese J."/>
            <person name="O'Brien M.J."/>
            <person name="Copetti D."/>
            <person name="Mohd Noor M.I."/>
            <person name="Ong R.C."/>
            <person name="Putra M."/>
            <person name="Sireger I.Z."/>
            <person name="Indrioko S."/>
            <person name="Kosugi Y."/>
            <person name="Izuno A."/>
            <person name="Isagi Y."/>
            <person name="Lee S.L."/>
            <person name="Shimizu K.K."/>
        </authorList>
    </citation>
    <scope>NUCLEOTIDE SEQUENCE [LARGE SCALE GENOMIC DNA]</scope>
    <source>
        <strain evidence="1">214</strain>
    </source>
</reference>
<evidence type="ECO:0000313" key="1">
    <source>
        <dbReference type="EMBL" id="GKU89626.1"/>
    </source>
</evidence>